<dbReference type="AlphaFoldDB" id="A0A8X7VZD9"/>
<reference evidence="1 2" key="1">
    <citation type="submission" date="2020-02" db="EMBL/GenBank/DDBJ databases">
        <authorList>
            <person name="Ma Q."/>
            <person name="Huang Y."/>
            <person name="Song X."/>
            <person name="Pei D."/>
        </authorList>
    </citation>
    <scope>NUCLEOTIDE SEQUENCE [LARGE SCALE GENOMIC DNA]</scope>
    <source>
        <strain evidence="1">Sxm20200214</strain>
        <tissue evidence="1">Leaf</tissue>
    </source>
</reference>
<name>A0A8X7VZD9_BRACI</name>
<evidence type="ECO:0000313" key="2">
    <source>
        <dbReference type="Proteomes" id="UP000886595"/>
    </source>
</evidence>
<protein>
    <submittedName>
        <fullName evidence="1">Uncharacterized protein</fullName>
    </submittedName>
</protein>
<keyword evidence="2" id="KW-1185">Reference proteome</keyword>
<proteinExistence type="predicted"/>
<gene>
    <name evidence="1" type="ORF">Bca52824_013689</name>
</gene>
<sequence length="147" mass="15918">MLSMTPAPVPSWNIVKSIFSPPASSVHLVLAASPFLPAAVITTTAMLTTISSPAPLDITASLVSFARSPVILLMLYSYSWSLHWRVENLVRQIQDFTIAEASAVSCRSLRMNPLPPLPRVRLMSPSPSPTQSDLCCCKSQTPPIKLS</sequence>
<dbReference type="EMBL" id="JAAMPC010000003">
    <property type="protein sequence ID" value="KAG2320476.1"/>
    <property type="molecule type" value="Genomic_DNA"/>
</dbReference>
<evidence type="ECO:0000313" key="1">
    <source>
        <dbReference type="EMBL" id="KAG2320476.1"/>
    </source>
</evidence>
<organism evidence="1 2">
    <name type="scientific">Brassica carinata</name>
    <name type="common">Ethiopian mustard</name>
    <name type="synonym">Abyssinian cabbage</name>
    <dbReference type="NCBI Taxonomy" id="52824"/>
    <lineage>
        <taxon>Eukaryota</taxon>
        <taxon>Viridiplantae</taxon>
        <taxon>Streptophyta</taxon>
        <taxon>Embryophyta</taxon>
        <taxon>Tracheophyta</taxon>
        <taxon>Spermatophyta</taxon>
        <taxon>Magnoliopsida</taxon>
        <taxon>eudicotyledons</taxon>
        <taxon>Gunneridae</taxon>
        <taxon>Pentapetalae</taxon>
        <taxon>rosids</taxon>
        <taxon>malvids</taxon>
        <taxon>Brassicales</taxon>
        <taxon>Brassicaceae</taxon>
        <taxon>Brassiceae</taxon>
        <taxon>Brassica</taxon>
    </lineage>
</organism>
<accession>A0A8X7VZD9</accession>
<comment type="caution">
    <text evidence="1">The sequence shown here is derived from an EMBL/GenBank/DDBJ whole genome shotgun (WGS) entry which is preliminary data.</text>
</comment>
<dbReference type="Proteomes" id="UP000886595">
    <property type="component" value="Unassembled WGS sequence"/>
</dbReference>